<dbReference type="eggNOG" id="COG2944">
    <property type="taxonomic scope" value="Bacteria"/>
</dbReference>
<dbReference type="SUPFAM" id="SSF47413">
    <property type="entry name" value="lambda repressor-like DNA-binding domains"/>
    <property type="match status" value="1"/>
</dbReference>
<dbReference type="OrthoDB" id="3173404at2"/>
<dbReference type="CDD" id="cd00093">
    <property type="entry name" value="HTH_XRE"/>
    <property type="match status" value="1"/>
</dbReference>
<geneLocation type="plasmid" evidence="2 3">
    <name>pTha01</name>
</geneLocation>
<evidence type="ECO:0000313" key="3">
    <source>
        <dbReference type="Proteomes" id="UP000002186"/>
    </source>
</evidence>
<evidence type="ECO:0000313" key="2">
    <source>
        <dbReference type="EMBL" id="ACK55078.1"/>
    </source>
</evidence>
<proteinExistence type="predicted"/>
<dbReference type="InterPro" id="IPR001387">
    <property type="entry name" value="Cro/C1-type_HTH"/>
</dbReference>
<dbReference type="InterPro" id="IPR010982">
    <property type="entry name" value="Lambda_DNA-bd_dom_sf"/>
</dbReference>
<dbReference type="EMBL" id="CP001282">
    <property type="protein sequence ID" value="ACK55078.1"/>
    <property type="molecule type" value="Genomic_DNA"/>
</dbReference>
<dbReference type="GO" id="GO:0003677">
    <property type="term" value="F:DNA binding"/>
    <property type="evidence" value="ECO:0007669"/>
    <property type="project" value="InterPro"/>
</dbReference>
<dbReference type="KEGG" id="tmz:Tmz1t_2341"/>
<dbReference type="InterPro" id="IPR055172">
    <property type="entry name" value="HTH_RsaL-like"/>
</dbReference>
<evidence type="ECO:0000259" key="1">
    <source>
        <dbReference type="Pfam" id="PF22495"/>
    </source>
</evidence>
<dbReference type="AlphaFoldDB" id="B8F0B2"/>
<keyword evidence="3" id="KW-1185">Reference proteome</keyword>
<dbReference type="HOGENOM" id="CLU_170850_0_0_4"/>
<feature type="domain" description="RsaL-like HTH" evidence="1">
    <location>
        <begin position="15"/>
        <end position="58"/>
    </location>
</feature>
<dbReference type="Proteomes" id="UP000002186">
    <property type="component" value="Plasmid pTha01"/>
</dbReference>
<keyword evidence="2" id="KW-0614">Plasmid</keyword>
<reference evidence="3" key="1">
    <citation type="submission" date="2008-12" db="EMBL/GenBank/DDBJ databases">
        <title>Complete sequence of plasmid of Thauera sp. MZ1T.</title>
        <authorList>
            <consortium name="US DOE Joint Genome Institute"/>
            <person name="Lucas S."/>
            <person name="Copeland A."/>
            <person name="Lapidus A."/>
            <person name="Glavina del Rio T."/>
            <person name="Dalin E."/>
            <person name="Tice H."/>
            <person name="Bruce D."/>
            <person name="Goodwin L."/>
            <person name="Pitluck S."/>
            <person name="Sims D."/>
            <person name="Brettin T."/>
            <person name="Detter J.C."/>
            <person name="Han C."/>
            <person name="Larimer F."/>
            <person name="Land M."/>
            <person name="Hauser L."/>
            <person name="Kyrpides N."/>
            <person name="Mikhailova N."/>
            <person name="Sayler G.S."/>
        </authorList>
    </citation>
    <scope>NUCLEOTIDE SEQUENCE [LARGE SCALE GENOMIC DNA]</scope>
    <source>
        <strain evidence="3">MZ1T</strain>
        <plasmid evidence="3">pTha01</plasmid>
    </source>
</reference>
<accession>B8F0B2</accession>
<gene>
    <name evidence="2" type="ordered locus">Tmz1t_2341</name>
</gene>
<name>B8F0B2_THASP</name>
<organism evidence="2 3">
    <name type="scientific">Thauera aminoaromatica</name>
    <dbReference type="NCBI Taxonomy" id="164330"/>
    <lineage>
        <taxon>Bacteria</taxon>
        <taxon>Pseudomonadati</taxon>
        <taxon>Pseudomonadota</taxon>
        <taxon>Betaproteobacteria</taxon>
        <taxon>Rhodocyclales</taxon>
        <taxon>Zoogloeaceae</taxon>
        <taxon>Thauera</taxon>
    </lineage>
</organism>
<dbReference type="Pfam" id="PF22495">
    <property type="entry name" value="HTH_92"/>
    <property type="match status" value="1"/>
</dbReference>
<protein>
    <recommendedName>
        <fullName evidence="1">RsaL-like HTH domain-containing protein</fullName>
    </recommendedName>
</protein>
<dbReference type="RefSeq" id="WP_012592878.1">
    <property type="nucleotide sequence ID" value="NC_011667.1"/>
</dbReference>
<dbReference type="Gene3D" id="1.10.260.40">
    <property type="entry name" value="lambda repressor-like DNA-binding domains"/>
    <property type="match status" value="1"/>
</dbReference>
<reference evidence="2 3" key="2">
    <citation type="journal article" date="2012" name="Stand. Genomic Sci.">
        <title>Complete genome sequence of Thauera aminoaromatica strain MZ1T.</title>
        <authorList>
            <person name="Jiang K."/>
            <person name="Sanseverino J."/>
            <person name="Chauhan A."/>
            <person name="Lucas S."/>
            <person name="Copeland A."/>
            <person name="Lapidus A."/>
            <person name="Del Rio T.G."/>
            <person name="Dalin E."/>
            <person name="Tice H."/>
            <person name="Bruce D."/>
            <person name="Goodwin L."/>
            <person name="Pitluck S."/>
            <person name="Sims D."/>
            <person name="Brettin T."/>
            <person name="Detter J.C."/>
            <person name="Han C."/>
            <person name="Chang Y.J."/>
            <person name="Larimer F."/>
            <person name="Land M."/>
            <person name="Hauser L."/>
            <person name="Kyrpides N.C."/>
            <person name="Mikhailova N."/>
            <person name="Moser S."/>
            <person name="Jegier P."/>
            <person name="Close D."/>
            <person name="Debruyn J.M."/>
            <person name="Wang Y."/>
            <person name="Layton A.C."/>
            <person name="Allen M.S."/>
            <person name="Sayler G.S."/>
        </authorList>
    </citation>
    <scope>NUCLEOTIDE SEQUENCE [LARGE SCALE GENOMIC DNA]</scope>
    <source>
        <strain evidence="2 3">MZ1T</strain>
        <plasmid evidence="2">pTha01</plasmid>
    </source>
</reference>
<sequence>MAAPKLIFSSADEIKAFRHKHGMNQSQFWGRVGVTQSGGSRYESERNIPVPVQLLLHIAYAPAERANRLVDYLRKWKTEAKSGA</sequence>